<dbReference type="SUPFAM" id="SSF55486">
    <property type="entry name" value="Metalloproteases ('zincins'), catalytic domain"/>
    <property type="match status" value="1"/>
</dbReference>
<dbReference type="RefSeq" id="WP_081169738.1">
    <property type="nucleotide sequence ID" value="NZ_LWBP01000213.1"/>
</dbReference>
<gene>
    <name evidence="1" type="ORF">A4R26_28585</name>
</gene>
<evidence type="ECO:0000313" key="1">
    <source>
        <dbReference type="EMBL" id="OQP52713.1"/>
    </source>
</evidence>
<dbReference type="EMBL" id="LWBP01000213">
    <property type="protein sequence ID" value="OQP52713.1"/>
    <property type="molecule type" value="Genomic_DNA"/>
</dbReference>
<evidence type="ECO:0008006" key="3">
    <source>
        <dbReference type="Google" id="ProtNLM"/>
    </source>
</evidence>
<comment type="caution">
    <text evidence="1">The sequence shown here is derived from an EMBL/GenBank/DDBJ whole genome shotgun (WGS) entry which is preliminary data.</text>
</comment>
<dbReference type="OrthoDB" id="1113652at2"/>
<dbReference type="InterPro" id="IPR030890">
    <property type="entry name" value="LP_HExxH_w_TonB"/>
</dbReference>
<dbReference type="NCBIfam" id="TIGR04549">
    <property type="entry name" value="LP_HExxH_w_tonB"/>
    <property type="match status" value="1"/>
</dbReference>
<dbReference type="STRING" id="550983.A4R26_28585"/>
<dbReference type="Proteomes" id="UP000192276">
    <property type="component" value="Unassembled WGS sequence"/>
</dbReference>
<dbReference type="PROSITE" id="PS51257">
    <property type="entry name" value="PROKAR_LIPOPROTEIN"/>
    <property type="match status" value="1"/>
</dbReference>
<protein>
    <recommendedName>
        <fullName evidence="3">Substrate import-associated zinc metallohydrolase lipoprotein</fullName>
    </recommendedName>
</protein>
<evidence type="ECO:0000313" key="2">
    <source>
        <dbReference type="Proteomes" id="UP000192276"/>
    </source>
</evidence>
<proteinExistence type="predicted"/>
<dbReference type="AlphaFoldDB" id="A0A1V9F2Q7"/>
<dbReference type="Pfam" id="PF15890">
    <property type="entry name" value="Peptidase_Mx1"/>
    <property type="match status" value="1"/>
</dbReference>
<name>A0A1V9F2Q7_9BACT</name>
<accession>A0A1V9F2Q7</accession>
<reference evidence="2" key="1">
    <citation type="submission" date="2016-04" db="EMBL/GenBank/DDBJ databases">
        <authorList>
            <person name="Chen L."/>
            <person name="Zhuang W."/>
            <person name="Wang G."/>
        </authorList>
    </citation>
    <scope>NUCLEOTIDE SEQUENCE [LARGE SCALE GENOMIC DNA]</scope>
    <source>
        <strain evidence="2">208</strain>
    </source>
</reference>
<organism evidence="1 2">
    <name type="scientific">Niastella populi</name>
    <dbReference type="NCBI Taxonomy" id="550983"/>
    <lineage>
        <taxon>Bacteria</taxon>
        <taxon>Pseudomonadati</taxon>
        <taxon>Bacteroidota</taxon>
        <taxon>Chitinophagia</taxon>
        <taxon>Chitinophagales</taxon>
        <taxon>Chitinophagaceae</taxon>
        <taxon>Niastella</taxon>
    </lineage>
</organism>
<dbReference type="Gene3D" id="3.40.390.70">
    <property type="match status" value="1"/>
</dbReference>
<sequence length="303" mass="34229">MANDTKKILFVFYMFFSLASCRKESIGDVENIPGLGGDTWAPTPIDTWINDSLTVPFNIAVKYKWDQFELSLNKTLVPPKEDKIVPALSAVKKVWIDTYIAETDSLFMKKYVPKFFALCGSASWNTDGTITLGTAEGGRKVVLYVLNDFRSRDMAGYRPSDSFNIKQMFHTIEHEFAHILHQTIMYPQEYKSISVGFYTSNWNNVSDANARRDGFVTAYSMSSPDEDFVEMVSMMLIEGRAGFEAIVKSIPAGTSANNVTQAQAISKLRQKEAIVVNYFKDTWGIDFYSLQTRVRTQVVGLIK</sequence>
<keyword evidence="2" id="KW-1185">Reference proteome</keyword>